<feature type="region of interest" description="Disordered" evidence="2">
    <location>
        <begin position="563"/>
        <end position="592"/>
    </location>
</feature>
<gene>
    <name evidence="3" type="ORF">TVY486_1100920</name>
</gene>
<dbReference type="VEuPathDB" id="TriTrypDB:TvY486_1100920"/>
<organism evidence="3">
    <name type="scientific">Trypanosoma vivax (strain Y486)</name>
    <dbReference type="NCBI Taxonomy" id="1055687"/>
    <lineage>
        <taxon>Eukaryota</taxon>
        <taxon>Discoba</taxon>
        <taxon>Euglenozoa</taxon>
        <taxon>Kinetoplastea</taxon>
        <taxon>Metakinetoplastina</taxon>
        <taxon>Trypanosomatida</taxon>
        <taxon>Trypanosomatidae</taxon>
        <taxon>Trypanosoma</taxon>
        <taxon>Duttonella</taxon>
    </lineage>
</organism>
<dbReference type="AlphaFoldDB" id="G0U9X6"/>
<feature type="region of interest" description="Disordered" evidence="2">
    <location>
        <begin position="619"/>
        <end position="644"/>
    </location>
</feature>
<protein>
    <submittedName>
        <fullName evidence="3">Uncharacterized protein</fullName>
    </submittedName>
</protein>
<proteinExistence type="predicted"/>
<keyword evidence="1" id="KW-0175">Coiled coil</keyword>
<feature type="region of interest" description="Disordered" evidence="2">
    <location>
        <begin position="419"/>
        <end position="449"/>
    </location>
</feature>
<evidence type="ECO:0000313" key="3">
    <source>
        <dbReference type="EMBL" id="CCC52607.1"/>
    </source>
</evidence>
<dbReference type="OMA" id="QLHRSFY"/>
<feature type="compositionally biased region" description="Low complexity" evidence="2">
    <location>
        <begin position="14"/>
        <end position="24"/>
    </location>
</feature>
<feature type="coiled-coil region" evidence="1">
    <location>
        <begin position="173"/>
        <end position="215"/>
    </location>
</feature>
<feature type="region of interest" description="Disordered" evidence="2">
    <location>
        <begin position="516"/>
        <end position="538"/>
    </location>
</feature>
<accession>G0U9X6</accession>
<feature type="region of interest" description="Disordered" evidence="2">
    <location>
        <begin position="105"/>
        <end position="149"/>
    </location>
</feature>
<evidence type="ECO:0000256" key="1">
    <source>
        <dbReference type="SAM" id="Coils"/>
    </source>
</evidence>
<feature type="region of interest" description="Disordered" evidence="2">
    <location>
        <begin position="1"/>
        <end position="24"/>
    </location>
</feature>
<reference evidence="3" key="1">
    <citation type="journal article" date="2012" name="Proc. Natl. Acad. Sci. U.S.A.">
        <title>Antigenic diversity is generated by distinct evolutionary mechanisms in African trypanosome species.</title>
        <authorList>
            <person name="Jackson A.P."/>
            <person name="Berry A."/>
            <person name="Aslett M."/>
            <person name="Allison H.C."/>
            <person name="Burton P."/>
            <person name="Vavrova-Anderson J."/>
            <person name="Brown R."/>
            <person name="Browne H."/>
            <person name="Corton N."/>
            <person name="Hauser H."/>
            <person name="Gamble J."/>
            <person name="Gilderthorp R."/>
            <person name="Marcello L."/>
            <person name="McQuillan J."/>
            <person name="Otto T.D."/>
            <person name="Quail M.A."/>
            <person name="Sanders M.J."/>
            <person name="van Tonder A."/>
            <person name="Ginger M.L."/>
            <person name="Field M.C."/>
            <person name="Barry J.D."/>
            <person name="Hertz-Fowler C."/>
            <person name="Berriman M."/>
        </authorList>
    </citation>
    <scope>NUCLEOTIDE SEQUENCE</scope>
    <source>
        <strain evidence="3">Y486</strain>
    </source>
</reference>
<dbReference type="EMBL" id="HE573027">
    <property type="protein sequence ID" value="CCC52607.1"/>
    <property type="molecule type" value="Genomic_DNA"/>
</dbReference>
<name>G0U9X6_TRYVY</name>
<feature type="region of interest" description="Disordered" evidence="2">
    <location>
        <begin position="294"/>
        <end position="341"/>
    </location>
</feature>
<sequence>MSTHDKEVMVAGYTTSPRPRRQPLTPLLRNQRSYSRLSSKGIFGDDSPLLLSPLPRYPNRRRSVTFADEAETTVREERPYYTMNDLETPTKEHETYSSRKWQWDNGAGKPLAEQGECPDSYGNTSRAPVSRPVTPLRSRSVSRQRRIARRQEAQLHHSFYEDSMVEEYVLKVRKEIEEEEQRMLEDRMRIQENEKREAEKRVVQATVKMNALQQAKEFLMSSARACCVSPVNAGSGASGSDEAPTAPVCGLGKGASAARQSLDASAAVVDEDSVVSIRMRPKTTSCSVPLVTMTEDGADTNESRKRVREKPQAVQESSLSIVKGGADSSEDEGSNMRRQKSRLESIISRIIEQRRNGPRGKHSVVVIDWDSMDSQEVSVLPSRDTERAGAHGGADDTLGVVGAGGAACDVTVPLERRSAPRAPKSVARKAVPHLSAPPERRPASACRGASRCASSAKGVNANARLPSETVEFFPLEDEDQPILLRRPKRKEIVATRSISNISSDVDVTLPQAPVSVSTSLRRAPRRKQNSSKQAVPLANPSDCLASAAYDPFIEDESQFTPHEVTAAKPSARSQRKVTSSRQRQVPIMSPNDPMSVFFSADFPSPSKFDEMMLAAGAAPDGRRVQGGNRRGPTLLLPTSIARNR</sequence>
<evidence type="ECO:0000256" key="2">
    <source>
        <dbReference type="SAM" id="MobiDB-lite"/>
    </source>
</evidence>